<keyword evidence="4" id="KW-1185">Reference proteome</keyword>
<organism evidence="3 4">
    <name type="scientific">Frankia canadensis</name>
    <dbReference type="NCBI Taxonomy" id="1836972"/>
    <lineage>
        <taxon>Bacteria</taxon>
        <taxon>Bacillati</taxon>
        <taxon>Actinomycetota</taxon>
        <taxon>Actinomycetes</taxon>
        <taxon>Frankiales</taxon>
        <taxon>Frankiaceae</taxon>
        <taxon>Frankia</taxon>
    </lineage>
</organism>
<evidence type="ECO:0000256" key="2">
    <source>
        <dbReference type="SAM" id="Phobius"/>
    </source>
</evidence>
<feature type="compositionally biased region" description="Basic residues" evidence="1">
    <location>
        <begin position="56"/>
        <end position="69"/>
    </location>
</feature>
<feature type="transmembrane region" description="Helical" evidence="2">
    <location>
        <begin position="12"/>
        <end position="32"/>
    </location>
</feature>
<keyword evidence="2" id="KW-0472">Membrane</keyword>
<evidence type="ECO:0000313" key="4">
    <source>
        <dbReference type="Proteomes" id="UP000234331"/>
    </source>
</evidence>
<dbReference type="Proteomes" id="UP000234331">
    <property type="component" value="Unassembled WGS sequence"/>
</dbReference>
<proteinExistence type="predicted"/>
<feature type="compositionally biased region" description="Basic residues" evidence="1">
    <location>
        <begin position="34"/>
        <end position="46"/>
    </location>
</feature>
<sequence length="69" mass="8259">MPGKRSWPLPRGNPYVSLVCFGEYLVNALRYARPRRRRARSRRSRRPASDRTGRLAGRRRRQTHRSPWV</sequence>
<gene>
    <name evidence="3" type="ORF">FRACA_50060</name>
</gene>
<evidence type="ECO:0000256" key="1">
    <source>
        <dbReference type="SAM" id="MobiDB-lite"/>
    </source>
</evidence>
<dbReference type="EMBL" id="FZMO01000445">
    <property type="protein sequence ID" value="SNQ50672.1"/>
    <property type="molecule type" value="Genomic_DNA"/>
</dbReference>
<evidence type="ECO:0000313" key="3">
    <source>
        <dbReference type="EMBL" id="SNQ50672.1"/>
    </source>
</evidence>
<keyword evidence="2" id="KW-0812">Transmembrane</keyword>
<reference evidence="3 4" key="1">
    <citation type="submission" date="2017-06" db="EMBL/GenBank/DDBJ databases">
        <authorList>
            <person name="Kim H.J."/>
            <person name="Triplett B.A."/>
        </authorList>
    </citation>
    <scope>NUCLEOTIDE SEQUENCE [LARGE SCALE GENOMIC DNA]</scope>
    <source>
        <strain evidence="3">FRACA_ARgP5</strain>
    </source>
</reference>
<name>A0A2I2KYC3_9ACTN</name>
<keyword evidence="2" id="KW-1133">Transmembrane helix</keyword>
<protein>
    <submittedName>
        <fullName evidence="3">Uncharacterized protein</fullName>
    </submittedName>
</protein>
<dbReference type="AlphaFoldDB" id="A0A2I2KYC3"/>
<feature type="region of interest" description="Disordered" evidence="1">
    <location>
        <begin position="34"/>
        <end position="69"/>
    </location>
</feature>
<accession>A0A2I2KYC3</accession>